<proteinExistence type="predicted"/>
<protein>
    <recommendedName>
        <fullName evidence="3">Pilus assembly protein CpaE</fullName>
    </recommendedName>
</protein>
<reference evidence="2" key="1">
    <citation type="journal article" date="2019" name="Int. J. Syst. Evol. Microbiol.">
        <title>The Global Catalogue of Microorganisms (GCM) 10K type strain sequencing project: providing services to taxonomists for standard genome sequencing and annotation.</title>
        <authorList>
            <consortium name="The Broad Institute Genomics Platform"/>
            <consortium name="The Broad Institute Genome Sequencing Center for Infectious Disease"/>
            <person name="Wu L."/>
            <person name="Ma J."/>
        </authorList>
    </citation>
    <scope>NUCLEOTIDE SEQUENCE [LARGE SCALE GENOMIC DNA]</scope>
    <source>
        <strain evidence="2">JCM 17809</strain>
    </source>
</reference>
<evidence type="ECO:0008006" key="3">
    <source>
        <dbReference type="Google" id="ProtNLM"/>
    </source>
</evidence>
<accession>A0ABP8K3Q0</accession>
<dbReference type="EMBL" id="BAABGM010000003">
    <property type="protein sequence ID" value="GAA4399962.1"/>
    <property type="molecule type" value="Genomic_DNA"/>
</dbReference>
<comment type="caution">
    <text evidence="1">The sequence shown here is derived from an EMBL/GenBank/DDBJ whole genome shotgun (WGS) entry which is preliminary data.</text>
</comment>
<keyword evidence="2" id="KW-1185">Reference proteome</keyword>
<gene>
    <name evidence="1" type="ORF">GCM10023168_08130</name>
</gene>
<dbReference type="Proteomes" id="UP001500945">
    <property type="component" value="Unassembled WGS sequence"/>
</dbReference>
<evidence type="ECO:0000313" key="2">
    <source>
        <dbReference type="Proteomes" id="UP001500945"/>
    </source>
</evidence>
<organism evidence="1 2">
    <name type="scientific">Fodinibacter luteus</name>
    <dbReference type="NCBI Taxonomy" id="552064"/>
    <lineage>
        <taxon>Bacteria</taxon>
        <taxon>Bacillati</taxon>
        <taxon>Actinomycetota</taxon>
        <taxon>Actinomycetes</taxon>
        <taxon>Micrococcales</taxon>
        <taxon>Intrasporangiaceae</taxon>
        <taxon>Fodinibacter (ex Wang et al. 2009)</taxon>
    </lineage>
</organism>
<name>A0ABP8K3Q0_9MICO</name>
<dbReference type="RefSeq" id="WP_345202561.1">
    <property type="nucleotide sequence ID" value="NZ_BAABGM010000003.1"/>
</dbReference>
<sequence>MITVELARALVRSGVLWEPAAGDRFVIDAELLTGEVFWISDLTVEVQTYRDQSLLGFNGTTEWALDSVTLDQAIWLPREDQLRGLLGDRLEVVRRIEQGWELTYAVAPGYVRTVTDPDLECAYARAVLTLDHVRP</sequence>
<evidence type="ECO:0000313" key="1">
    <source>
        <dbReference type="EMBL" id="GAA4399962.1"/>
    </source>
</evidence>